<name>A0A7W7YR62_9HYPH</name>
<gene>
    <name evidence="1" type="ORF">HNQ66_000217</name>
</gene>
<sequence length="82" mass="9085">MADRMTSIRLPGSKHVGLADWGRRSREEMIAMIRAHAADQKSMADAILAASDDDFLVETYTGVHVHRNREVIHPASTLEAAE</sequence>
<dbReference type="EMBL" id="JACHIK010000001">
    <property type="protein sequence ID" value="MBB5040839.1"/>
    <property type="molecule type" value="Genomic_DNA"/>
</dbReference>
<proteinExistence type="predicted"/>
<evidence type="ECO:0000313" key="2">
    <source>
        <dbReference type="Proteomes" id="UP000535406"/>
    </source>
</evidence>
<keyword evidence="2" id="KW-1185">Reference proteome</keyword>
<organism evidence="1 2">
    <name type="scientific">Shinella fusca</name>
    <dbReference type="NCBI Taxonomy" id="544480"/>
    <lineage>
        <taxon>Bacteria</taxon>
        <taxon>Pseudomonadati</taxon>
        <taxon>Pseudomonadota</taxon>
        <taxon>Alphaproteobacteria</taxon>
        <taxon>Hyphomicrobiales</taxon>
        <taxon>Rhizobiaceae</taxon>
        <taxon>Shinella</taxon>
    </lineage>
</organism>
<accession>A0A7W7YR62</accession>
<dbReference type="Proteomes" id="UP000535406">
    <property type="component" value="Unassembled WGS sequence"/>
</dbReference>
<dbReference type="AlphaFoldDB" id="A0A7W7YR62"/>
<reference evidence="1 2" key="1">
    <citation type="submission" date="2020-08" db="EMBL/GenBank/DDBJ databases">
        <title>Genomic Encyclopedia of Type Strains, Phase IV (KMG-IV): sequencing the most valuable type-strain genomes for metagenomic binning, comparative biology and taxonomic classification.</title>
        <authorList>
            <person name="Goeker M."/>
        </authorList>
    </citation>
    <scope>NUCLEOTIDE SEQUENCE [LARGE SCALE GENOMIC DNA]</scope>
    <source>
        <strain evidence="1 2">DSM 21319</strain>
    </source>
</reference>
<evidence type="ECO:0000313" key="1">
    <source>
        <dbReference type="EMBL" id="MBB5040839.1"/>
    </source>
</evidence>
<comment type="caution">
    <text evidence="1">The sequence shown here is derived from an EMBL/GenBank/DDBJ whole genome shotgun (WGS) entry which is preliminary data.</text>
</comment>
<dbReference type="RefSeq" id="WP_184139984.1">
    <property type="nucleotide sequence ID" value="NZ_JACHIK010000001.1"/>
</dbReference>
<protein>
    <submittedName>
        <fullName evidence="1">Uncharacterized protein</fullName>
    </submittedName>
</protein>